<organism evidence="8 9">
    <name type="scientific">Paraconexibacter antarcticus</name>
    <dbReference type="NCBI Taxonomy" id="2949664"/>
    <lineage>
        <taxon>Bacteria</taxon>
        <taxon>Bacillati</taxon>
        <taxon>Actinomycetota</taxon>
        <taxon>Thermoleophilia</taxon>
        <taxon>Solirubrobacterales</taxon>
        <taxon>Paraconexibacteraceae</taxon>
        <taxon>Paraconexibacter</taxon>
    </lineage>
</organism>
<keyword evidence="1" id="KW-0479">Metal-binding</keyword>
<dbReference type="PRINTS" id="PR00379">
    <property type="entry name" value="INTEIN"/>
</dbReference>
<evidence type="ECO:0000256" key="6">
    <source>
        <dbReference type="SAM" id="MobiDB-lite"/>
    </source>
</evidence>
<sequence>MRWENLTTGADEGTRLPGYRDAATVRTFDAPEALRTRFYEVRAKSVLNRVPERSRMPFRWTINPYRGCSHACTYCMGPDTPVLMADGRHRRIADLRAGDRIYGTERRGVYRRFVRTEVLAKWNTTKPAYRIELADGTTLTASGDHRFLTDRGWKHVTAAGVGEKTRPYLTSNNRLIGSGAFADPPRESAGYRTGYLCGIIRGDGTIGHRPYHRRNGRPWTHHLFRLALIDEEALLRVQRYLIEDVGRLPLRVFASAGQPAQMIRTQSGPSVARIEDRIAWPEFPDDDWRKGFLAGIFDAEGHRGGSVLRISNSDPEILRWTMECCRRFGFDAVLEGARPSGVRTVRLRGGLSEHLRFIHLVDPAIRRKCSIDGQAVKTTADLGVVSVTALGTQRLCDITTSTGDFIANGVVSHNCFARPTHTFLGFDAGQDFEREIVVKVNTPEVLRAELARPSWRGEHVALGTNTDPYQWVEGRYRLMRGVWEALRDAANPCSVLTKSPLLLRDLDLLLEVAAVTDVSAALSVPTIDERAWRATEPHTPNPRARLEAVAELNRAGIPTSVLVAPLMPGINDDPRQVEEILTLAAAAGATNIGGVALHLRGEVRGVFMDWLRSERPDLVALYEELYERGAYAPERERVRLARLIAQGREARPDAFQGKDVFRTRGPDGSLDPAAQARFGPRRGPGSGGAAADGGARPGDGRAREAPRCPPVQTSLF</sequence>
<feature type="domain" description="Hint" evidence="7">
    <location>
        <begin position="73"/>
        <end position="168"/>
    </location>
</feature>
<dbReference type="Pfam" id="PF04055">
    <property type="entry name" value="Radical_SAM"/>
    <property type="match status" value="1"/>
</dbReference>
<protein>
    <recommendedName>
        <fullName evidence="7">Hint domain-containing protein</fullName>
    </recommendedName>
</protein>
<evidence type="ECO:0000256" key="3">
    <source>
        <dbReference type="ARBA" id="ARBA00023000"/>
    </source>
</evidence>
<name>A0ABY5DM06_9ACTN</name>
<feature type="compositionally biased region" description="Gly residues" evidence="6">
    <location>
        <begin position="682"/>
        <end position="697"/>
    </location>
</feature>
<keyword evidence="2" id="KW-0068">Autocatalytic cleavage</keyword>
<evidence type="ECO:0000313" key="8">
    <source>
        <dbReference type="EMBL" id="UTI62943.1"/>
    </source>
</evidence>
<dbReference type="InterPro" id="IPR004860">
    <property type="entry name" value="LAGLIDADG_dom"/>
</dbReference>
<keyword evidence="4" id="KW-0408">Iron</keyword>
<dbReference type="PANTHER" id="PTHR43432">
    <property type="entry name" value="SLR0285 PROTEIN"/>
    <property type="match status" value="1"/>
</dbReference>
<dbReference type="InterPro" id="IPR027434">
    <property type="entry name" value="Homing_endonucl"/>
</dbReference>
<proteinExistence type="predicted"/>
<dbReference type="RefSeq" id="WP_254569678.1">
    <property type="nucleotide sequence ID" value="NZ_CP098502.1"/>
</dbReference>
<dbReference type="PROSITE" id="PS50817">
    <property type="entry name" value="INTEIN_N_TER"/>
    <property type="match status" value="1"/>
</dbReference>
<keyword evidence="5" id="KW-0411">Iron-sulfur</keyword>
<dbReference type="Gene3D" id="2.170.16.10">
    <property type="entry name" value="Hedgehog/Intein (Hint) domain"/>
    <property type="match status" value="1"/>
</dbReference>
<gene>
    <name evidence="8" type="ORF">NBH00_16450</name>
</gene>
<dbReference type="EMBL" id="CP098502">
    <property type="protein sequence ID" value="UTI62943.1"/>
    <property type="molecule type" value="Genomic_DNA"/>
</dbReference>
<dbReference type="InterPro" id="IPR006142">
    <property type="entry name" value="INTEIN"/>
</dbReference>
<dbReference type="Proteomes" id="UP001056035">
    <property type="component" value="Chromosome"/>
</dbReference>
<evidence type="ECO:0000256" key="5">
    <source>
        <dbReference type="ARBA" id="ARBA00023014"/>
    </source>
</evidence>
<dbReference type="InterPro" id="IPR007197">
    <property type="entry name" value="rSAM"/>
</dbReference>
<dbReference type="InterPro" id="IPR036844">
    <property type="entry name" value="Hint_dom_sf"/>
</dbReference>
<accession>A0ABY5DM06</accession>
<dbReference type="Gene3D" id="3.80.30.30">
    <property type="match status" value="1"/>
</dbReference>
<dbReference type="SUPFAM" id="SSF51294">
    <property type="entry name" value="Hedgehog/intein (Hint) domain"/>
    <property type="match status" value="1"/>
</dbReference>
<evidence type="ECO:0000313" key="9">
    <source>
        <dbReference type="Proteomes" id="UP001056035"/>
    </source>
</evidence>
<dbReference type="Pfam" id="PF14528">
    <property type="entry name" value="LAGLIDADG_3"/>
    <property type="match status" value="1"/>
</dbReference>
<dbReference type="PROSITE" id="PS50818">
    <property type="entry name" value="INTEIN_C_TER"/>
    <property type="match status" value="1"/>
</dbReference>
<feature type="region of interest" description="Disordered" evidence="6">
    <location>
        <begin position="654"/>
        <end position="716"/>
    </location>
</feature>
<reference evidence="8 9" key="1">
    <citation type="submission" date="2022-06" db="EMBL/GenBank/DDBJ databases">
        <title>Paraconexibacter antarcticus.</title>
        <authorList>
            <person name="Kim C.S."/>
        </authorList>
    </citation>
    <scope>NUCLEOTIDE SEQUENCE [LARGE SCALE GENOMIC DNA]</scope>
    <source>
        <strain evidence="8 9">02-257</strain>
    </source>
</reference>
<evidence type="ECO:0000256" key="4">
    <source>
        <dbReference type="ARBA" id="ARBA00023004"/>
    </source>
</evidence>
<dbReference type="SMART" id="SM00306">
    <property type="entry name" value="HintN"/>
    <property type="match status" value="1"/>
</dbReference>
<dbReference type="SUPFAM" id="SSF55608">
    <property type="entry name" value="Homing endonucleases"/>
    <property type="match status" value="1"/>
</dbReference>
<dbReference type="InterPro" id="IPR003587">
    <property type="entry name" value="Hint_dom_N"/>
</dbReference>
<dbReference type="CDD" id="cd00081">
    <property type="entry name" value="Hint"/>
    <property type="match status" value="1"/>
</dbReference>
<evidence type="ECO:0000259" key="7">
    <source>
        <dbReference type="SMART" id="SM00306"/>
    </source>
</evidence>
<evidence type="ECO:0000256" key="2">
    <source>
        <dbReference type="ARBA" id="ARBA00022813"/>
    </source>
</evidence>
<keyword evidence="3" id="KW-0651">Protein splicing</keyword>
<dbReference type="InterPro" id="IPR040086">
    <property type="entry name" value="MJ0683-like"/>
</dbReference>
<dbReference type="NCBIfam" id="TIGR01445">
    <property type="entry name" value="intein_Nterm"/>
    <property type="match status" value="1"/>
</dbReference>
<evidence type="ECO:0000256" key="1">
    <source>
        <dbReference type="ARBA" id="ARBA00022723"/>
    </source>
</evidence>
<dbReference type="InterPro" id="IPR030934">
    <property type="entry name" value="Intein_C"/>
</dbReference>
<dbReference type="PANTHER" id="PTHR43432:SF3">
    <property type="entry name" value="SLR0285 PROTEIN"/>
    <property type="match status" value="1"/>
</dbReference>
<keyword evidence="9" id="KW-1185">Reference proteome</keyword>
<dbReference type="InterPro" id="IPR006141">
    <property type="entry name" value="Intein_N"/>
</dbReference>